<keyword evidence="3 6" id="KW-0863">Zinc-finger</keyword>
<keyword evidence="2" id="KW-0677">Repeat</keyword>
<proteinExistence type="inferred from homology"/>
<dbReference type="InterPro" id="IPR002939">
    <property type="entry name" value="DnaJ_C"/>
</dbReference>
<feature type="domain" description="J" evidence="8">
    <location>
        <begin position="84"/>
        <end position="149"/>
    </location>
</feature>
<dbReference type="PANTHER" id="PTHR44145">
    <property type="entry name" value="DNAJ HOMOLOG SUBFAMILY A MEMBER 3, MITOCHONDRIAL"/>
    <property type="match status" value="1"/>
</dbReference>
<dbReference type="PROSITE" id="PS00636">
    <property type="entry name" value="DNAJ_1"/>
    <property type="match status" value="1"/>
</dbReference>
<keyword evidence="5" id="KW-0143">Chaperone</keyword>
<dbReference type="InterPro" id="IPR018253">
    <property type="entry name" value="DnaJ_domain_CS"/>
</dbReference>
<dbReference type="SUPFAM" id="SSF57938">
    <property type="entry name" value="DnaJ/Hsp40 cysteine-rich domain"/>
    <property type="match status" value="1"/>
</dbReference>
<dbReference type="SUPFAM" id="SSF46565">
    <property type="entry name" value="Chaperone J-domain"/>
    <property type="match status" value="1"/>
</dbReference>
<dbReference type="GO" id="GO:0005739">
    <property type="term" value="C:mitochondrion"/>
    <property type="evidence" value="ECO:0007669"/>
    <property type="project" value="TreeGrafter"/>
</dbReference>
<reference evidence="10" key="1">
    <citation type="submission" date="2020-11" db="EMBL/GenBank/DDBJ databases">
        <authorList>
            <person name="Tran Van P."/>
        </authorList>
    </citation>
    <scope>NUCLEOTIDE SEQUENCE</scope>
</reference>
<dbReference type="Gene3D" id="1.10.287.110">
    <property type="entry name" value="DnaJ domain"/>
    <property type="match status" value="1"/>
</dbReference>
<evidence type="ECO:0000256" key="4">
    <source>
        <dbReference type="ARBA" id="ARBA00022833"/>
    </source>
</evidence>
<gene>
    <name evidence="10" type="ORF">TBIB3V08_LOCUS2476</name>
</gene>
<protein>
    <submittedName>
        <fullName evidence="10">Uncharacterized protein</fullName>
    </submittedName>
</protein>
<feature type="zinc finger region" description="CR-type" evidence="6">
    <location>
        <begin position="235"/>
        <end position="350"/>
    </location>
</feature>
<evidence type="ECO:0000256" key="7">
    <source>
        <dbReference type="SAM" id="MobiDB-lite"/>
    </source>
</evidence>
<dbReference type="GO" id="GO:0006457">
    <property type="term" value="P:protein folding"/>
    <property type="evidence" value="ECO:0007669"/>
    <property type="project" value="InterPro"/>
</dbReference>
<dbReference type="GO" id="GO:0043066">
    <property type="term" value="P:negative regulation of apoptotic process"/>
    <property type="evidence" value="ECO:0007669"/>
    <property type="project" value="TreeGrafter"/>
</dbReference>
<dbReference type="AlphaFoldDB" id="A0A7R9ERZ3"/>
<feature type="region of interest" description="Disordered" evidence="7">
    <location>
        <begin position="521"/>
        <end position="577"/>
    </location>
</feature>
<dbReference type="GO" id="GO:0007005">
    <property type="term" value="P:mitochondrion organization"/>
    <property type="evidence" value="ECO:0007669"/>
    <property type="project" value="TreeGrafter"/>
</dbReference>
<dbReference type="SMART" id="SM00271">
    <property type="entry name" value="DnaJ"/>
    <property type="match status" value="1"/>
</dbReference>
<accession>A0A7R9ERZ3</accession>
<name>A0A7R9ERZ3_9NEOP</name>
<evidence type="ECO:0000313" key="10">
    <source>
        <dbReference type="EMBL" id="CAD7439937.1"/>
    </source>
</evidence>
<evidence type="ECO:0000259" key="9">
    <source>
        <dbReference type="PROSITE" id="PS51188"/>
    </source>
</evidence>
<dbReference type="InterPro" id="IPR036869">
    <property type="entry name" value="J_dom_sf"/>
</dbReference>
<keyword evidence="4 6" id="KW-0862">Zinc</keyword>
<dbReference type="GO" id="GO:0031072">
    <property type="term" value="F:heat shock protein binding"/>
    <property type="evidence" value="ECO:0007669"/>
    <property type="project" value="InterPro"/>
</dbReference>
<evidence type="ECO:0000256" key="6">
    <source>
        <dbReference type="PROSITE-ProRule" id="PRU00546"/>
    </source>
</evidence>
<dbReference type="InterPro" id="IPR001623">
    <property type="entry name" value="DnaJ_domain"/>
</dbReference>
<feature type="compositionally biased region" description="Basic and acidic residues" evidence="7">
    <location>
        <begin position="547"/>
        <end position="577"/>
    </location>
</feature>
<dbReference type="InterPro" id="IPR008971">
    <property type="entry name" value="HSP40/DnaJ_pept-bd"/>
</dbReference>
<dbReference type="SUPFAM" id="SSF49493">
    <property type="entry name" value="HSP40/DnaJ peptide-binding domain"/>
    <property type="match status" value="1"/>
</dbReference>
<dbReference type="FunFam" id="2.60.260.20:FF:000005">
    <property type="entry name" value="Chaperone protein dnaJ 1, mitochondrial"/>
    <property type="match status" value="1"/>
</dbReference>
<dbReference type="CDD" id="cd10719">
    <property type="entry name" value="DnaJ_zf"/>
    <property type="match status" value="1"/>
</dbReference>
<dbReference type="PROSITE" id="PS51188">
    <property type="entry name" value="ZF_CR"/>
    <property type="match status" value="1"/>
</dbReference>
<dbReference type="GO" id="GO:0051082">
    <property type="term" value="F:unfolded protein binding"/>
    <property type="evidence" value="ECO:0007669"/>
    <property type="project" value="InterPro"/>
</dbReference>
<dbReference type="Pfam" id="PF01556">
    <property type="entry name" value="DnaJ_C"/>
    <property type="match status" value="1"/>
</dbReference>
<dbReference type="GO" id="GO:0008270">
    <property type="term" value="F:zinc ion binding"/>
    <property type="evidence" value="ECO:0007669"/>
    <property type="project" value="UniProtKB-KW"/>
</dbReference>
<dbReference type="PRINTS" id="PR00625">
    <property type="entry name" value="JDOMAIN"/>
</dbReference>
<evidence type="ECO:0000256" key="3">
    <source>
        <dbReference type="ARBA" id="ARBA00022771"/>
    </source>
</evidence>
<feature type="domain" description="CR-type" evidence="9">
    <location>
        <begin position="235"/>
        <end position="350"/>
    </location>
</feature>
<dbReference type="InterPro" id="IPR036410">
    <property type="entry name" value="HSP_DnaJ_Cys-rich_dom_sf"/>
</dbReference>
<dbReference type="HAMAP" id="MF_01152">
    <property type="entry name" value="DnaJ"/>
    <property type="match status" value="1"/>
</dbReference>
<feature type="compositionally biased region" description="Polar residues" evidence="7">
    <location>
        <begin position="522"/>
        <end position="532"/>
    </location>
</feature>
<dbReference type="InterPro" id="IPR001305">
    <property type="entry name" value="HSP_DnaJ_Cys-rich_dom"/>
</dbReference>
<dbReference type="CDD" id="cd10747">
    <property type="entry name" value="DnaJ_C"/>
    <property type="match status" value="1"/>
</dbReference>
<dbReference type="PANTHER" id="PTHR44145:SF3">
    <property type="entry name" value="DNAJ HOMOLOG SUBFAMILY A MEMBER 3, MITOCHONDRIAL"/>
    <property type="match status" value="1"/>
</dbReference>
<dbReference type="Pfam" id="PF00226">
    <property type="entry name" value="DnaJ"/>
    <property type="match status" value="1"/>
</dbReference>
<organism evidence="10">
    <name type="scientific">Timema bartmani</name>
    <dbReference type="NCBI Taxonomy" id="61472"/>
    <lineage>
        <taxon>Eukaryota</taxon>
        <taxon>Metazoa</taxon>
        <taxon>Ecdysozoa</taxon>
        <taxon>Arthropoda</taxon>
        <taxon>Hexapoda</taxon>
        <taxon>Insecta</taxon>
        <taxon>Pterygota</taxon>
        <taxon>Neoptera</taxon>
        <taxon>Polyneoptera</taxon>
        <taxon>Phasmatodea</taxon>
        <taxon>Timematodea</taxon>
        <taxon>Timematoidea</taxon>
        <taxon>Timematidae</taxon>
        <taxon>Timema</taxon>
    </lineage>
</organism>
<keyword evidence="1 6" id="KW-0479">Metal-binding</keyword>
<dbReference type="EMBL" id="OD564824">
    <property type="protein sequence ID" value="CAD7439937.1"/>
    <property type="molecule type" value="Genomic_DNA"/>
</dbReference>
<evidence type="ECO:0000256" key="1">
    <source>
        <dbReference type="ARBA" id="ARBA00022723"/>
    </source>
</evidence>
<evidence type="ECO:0000256" key="5">
    <source>
        <dbReference type="ARBA" id="ARBA00023186"/>
    </source>
</evidence>
<dbReference type="PROSITE" id="PS50076">
    <property type="entry name" value="DNAJ_2"/>
    <property type="match status" value="1"/>
</dbReference>
<dbReference type="FunFam" id="1.10.287.110:FF:000075">
    <property type="entry name" value="Uncharacterized protein, isoform D"/>
    <property type="match status" value="1"/>
</dbReference>
<evidence type="ECO:0000259" key="8">
    <source>
        <dbReference type="PROSITE" id="PS50076"/>
    </source>
</evidence>
<evidence type="ECO:0000256" key="2">
    <source>
        <dbReference type="ARBA" id="ARBA00022737"/>
    </source>
</evidence>
<dbReference type="GO" id="GO:0005524">
    <property type="term" value="F:ATP binding"/>
    <property type="evidence" value="ECO:0007669"/>
    <property type="project" value="InterPro"/>
</dbReference>
<dbReference type="CDD" id="cd06257">
    <property type="entry name" value="DnaJ"/>
    <property type="match status" value="1"/>
</dbReference>
<dbReference type="InterPro" id="IPR051938">
    <property type="entry name" value="Apopto_cytoskel_mod"/>
</dbReference>
<dbReference type="InterPro" id="IPR012724">
    <property type="entry name" value="DnaJ"/>
</dbReference>
<dbReference type="GO" id="GO:0009408">
    <property type="term" value="P:response to heat"/>
    <property type="evidence" value="ECO:0007669"/>
    <property type="project" value="InterPro"/>
</dbReference>
<dbReference type="Gene3D" id="2.10.230.10">
    <property type="entry name" value="Heat shock protein DnaJ, cysteine-rich domain"/>
    <property type="match status" value="1"/>
</dbReference>
<dbReference type="Gene3D" id="2.60.260.20">
    <property type="entry name" value="Urease metallochaperone UreE, N-terminal domain"/>
    <property type="match status" value="2"/>
</dbReference>
<sequence length="577" mass="63803">MATSRGLTNLLGIKTARFVRLHSLYKLSCQLNHQCNECGRTFSSASVTFGIWKNISSYQPLLNGCMVSSHRNIHLTSFQRAKKTFYETLGVPRNASQKDIKKAYYQLAKKYHPDTNKSDPDAGQKFQEVSEAYEILSDDDKRKQYDQWGTTSEQMGAGMGGGGRGMGGAGAPNFQGFDFRASVDPEELFRKIFGDAGFRSGGFSGEFEDFAESRFGFGAAQEVVMNLTFAQAARGVDKRILLNVVDTCPKCNGSRCELGTKPARCNYCNGTGMETISNGKTTLSIPDRDLNPDLPVFGCLILGENGTFDHAATKAGPFVMRSTCRYCHGTRMHIKFPCGECEGKGNTVQRKEITVPVPAGVEDGQTVRMPIGNNNKEIFITFRVEKSDYFRRDGSDIHTDAKISISQAVLGGTVRVQGIYEDQTIQIAPSTSSHTKIRLTGKGLKKMKSFGYGDHYVNIKIEIPRNLTSQQKVLMMAYAELEQDTPGTVHGITYKKDGSKHFTLEPQYILELLRKALETKVPETSSVENLSRSKTKTGDTFPKAKAQTRDSRIEDSGSLGKKEVDNDEIKADSRKLP</sequence>